<dbReference type="RefSeq" id="WP_179457685.1">
    <property type="nucleotide sequence ID" value="NZ_BAAAPX010000001.1"/>
</dbReference>
<evidence type="ECO:0000256" key="2">
    <source>
        <dbReference type="ARBA" id="ARBA00023125"/>
    </source>
</evidence>
<dbReference type="AlphaFoldDB" id="A0A852T3Y9"/>
<dbReference type="InterPro" id="IPR046335">
    <property type="entry name" value="LacI/GalR-like_sensor"/>
</dbReference>
<evidence type="ECO:0000259" key="4">
    <source>
        <dbReference type="PROSITE" id="PS50932"/>
    </source>
</evidence>
<dbReference type="Gene3D" id="1.10.260.40">
    <property type="entry name" value="lambda repressor-like DNA-binding domains"/>
    <property type="match status" value="1"/>
</dbReference>
<dbReference type="PROSITE" id="PS50932">
    <property type="entry name" value="HTH_LACI_2"/>
    <property type="match status" value="1"/>
</dbReference>
<dbReference type="Gene3D" id="3.40.50.2300">
    <property type="match status" value="2"/>
</dbReference>
<dbReference type="PROSITE" id="PS00356">
    <property type="entry name" value="HTH_LACI_1"/>
    <property type="match status" value="1"/>
</dbReference>
<proteinExistence type="predicted"/>
<dbReference type="Proteomes" id="UP000589620">
    <property type="component" value="Unassembled WGS sequence"/>
</dbReference>
<dbReference type="PANTHER" id="PTHR30146:SF153">
    <property type="entry name" value="LACTOSE OPERON REPRESSOR"/>
    <property type="match status" value="1"/>
</dbReference>
<dbReference type="InterPro" id="IPR000843">
    <property type="entry name" value="HTH_LacI"/>
</dbReference>
<dbReference type="CDD" id="cd06267">
    <property type="entry name" value="PBP1_LacI_sugar_binding-like"/>
    <property type="match status" value="1"/>
</dbReference>
<feature type="domain" description="HTH lacI-type" evidence="4">
    <location>
        <begin position="3"/>
        <end position="57"/>
    </location>
</feature>
<dbReference type="SMART" id="SM00354">
    <property type="entry name" value="HTH_LACI"/>
    <property type="match status" value="1"/>
</dbReference>
<dbReference type="Pfam" id="PF13377">
    <property type="entry name" value="Peripla_BP_3"/>
    <property type="match status" value="1"/>
</dbReference>
<sequence length="338" mass="36437">MAATIRDVARVAGVTPSTVSYALSGKRAISEETRERIQRAIAELDFTPNAGARALALSQTNVLGLFLQFQEDEFAPAMLQYVLPVSTTARNHGFDLLMVTDPDVDAAIRRTTSSAMVDGVVLLDVTYDDPRLEPLRQTRQPVALIGYAKNAEGFDAVDLDFGEAARNALDHLAGLGHREVVLVTPPRHVFERGGSYAWRFSDAAAERAARHGMQLHIVEGESRQPALGQAVTAALDRYPSATGLVVHNDATIAALPSLLHDRGISVPDDLSVVGMFSAEFGTAFSLPYTSVDTRPELLGEWAVSRLVERIADPDGAEPPQVRLIEPGFVDRGSTRAVG</sequence>
<gene>
    <name evidence="5" type="ORF">BJ963_003416</name>
</gene>
<keyword evidence="2 5" id="KW-0238">DNA-binding</keyword>
<evidence type="ECO:0000313" key="6">
    <source>
        <dbReference type="Proteomes" id="UP000589620"/>
    </source>
</evidence>
<dbReference type="EMBL" id="JACCBJ010000001">
    <property type="protein sequence ID" value="NYD75897.1"/>
    <property type="molecule type" value="Genomic_DNA"/>
</dbReference>
<reference evidence="5 6" key="1">
    <citation type="submission" date="2020-07" db="EMBL/GenBank/DDBJ databases">
        <title>Sequencing the genomes of 1000 actinobacteria strains.</title>
        <authorList>
            <person name="Klenk H.-P."/>
        </authorList>
    </citation>
    <scope>NUCLEOTIDE SEQUENCE [LARGE SCALE GENOMIC DNA]</scope>
    <source>
        <strain evidence="5 6">DSM 23871</strain>
    </source>
</reference>
<evidence type="ECO:0000256" key="3">
    <source>
        <dbReference type="ARBA" id="ARBA00023163"/>
    </source>
</evidence>
<keyword evidence="6" id="KW-1185">Reference proteome</keyword>
<name>A0A852T3Y9_9MICO</name>
<protein>
    <submittedName>
        <fullName evidence="5">DNA-binding LacI/PurR family transcriptional regulator</fullName>
    </submittedName>
</protein>
<dbReference type="CDD" id="cd01392">
    <property type="entry name" value="HTH_LacI"/>
    <property type="match status" value="1"/>
</dbReference>
<comment type="caution">
    <text evidence="5">The sequence shown here is derived from an EMBL/GenBank/DDBJ whole genome shotgun (WGS) entry which is preliminary data.</text>
</comment>
<evidence type="ECO:0000313" key="5">
    <source>
        <dbReference type="EMBL" id="NYD75897.1"/>
    </source>
</evidence>
<organism evidence="5 6">
    <name type="scientific">Leifsonia soli</name>
    <dbReference type="NCBI Taxonomy" id="582665"/>
    <lineage>
        <taxon>Bacteria</taxon>
        <taxon>Bacillati</taxon>
        <taxon>Actinomycetota</taxon>
        <taxon>Actinomycetes</taxon>
        <taxon>Micrococcales</taxon>
        <taxon>Microbacteriaceae</taxon>
        <taxon>Leifsonia</taxon>
    </lineage>
</organism>
<dbReference type="PANTHER" id="PTHR30146">
    <property type="entry name" value="LACI-RELATED TRANSCRIPTIONAL REPRESSOR"/>
    <property type="match status" value="1"/>
</dbReference>
<dbReference type="GO" id="GO:0000976">
    <property type="term" value="F:transcription cis-regulatory region binding"/>
    <property type="evidence" value="ECO:0007669"/>
    <property type="project" value="TreeGrafter"/>
</dbReference>
<keyword evidence="3" id="KW-0804">Transcription</keyword>
<dbReference type="InterPro" id="IPR010982">
    <property type="entry name" value="Lambda_DNA-bd_dom_sf"/>
</dbReference>
<dbReference type="SUPFAM" id="SSF47413">
    <property type="entry name" value="lambda repressor-like DNA-binding domains"/>
    <property type="match status" value="1"/>
</dbReference>
<dbReference type="Pfam" id="PF00356">
    <property type="entry name" value="LacI"/>
    <property type="match status" value="1"/>
</dbReference>
<dbReference type="InterPro" id="IPR028082">
    <property type="entry name" value="Peripla_BP_I"/>
</dbReference>
<evidence type="ECO:0000256" key="1">
    <source>
        <dbReference type="ARBA" id="ARBA00023015"/>
    </source>
</evidence>
<accession>A0A852T3Y9</accession>
<dbReference type="SUPFAM" id="SSF53822">
    <property type="entry name" value="Periplasmic binding protein-like I"/>
    <property type="match status" value="1"/>
</dbReference>
<dbReference type="GO" id="GO:0003700">
    <property type="term" value="F:DNA-binding transcription factor activity"/>
    <property type="evidence" value="ECO:0007669"/>
    <property type="project" value="TreeGrafter"/>
</dbReference>
<keyword evidence="1" id="KW-0805">Transcription regulation</keyword>